<reference evidence="7" key="1">
    <citation type="journal article" date="2023" name="Mol. Phylogenet. Evol.">
        <title>Genome-scale phylogeny and comparative genomics of the fungal order Sordariales.</title>
        <authorList>
            <person name="Hensen N."/>
            <person name="Bonometti L."/>
            <person name="Westerberg I."/>
            <person name="Brannstrom I.O."/>
            <person name="Guillou S."/>
            <person name="Cros-Aarteil S."/>
            <person name="Calhoun S."/>
            <person name="Haridas S."/>
            <person name="Kuo A."/>
            <person name="Mondo S."/>
            <person name="Pangilinan J."/>
            <person name="Riley R."/>
            <person name="LaButti K."/>
            <person name="Andreopoulos B."/>
            <person name="Lipzen A."/>
            <person name="Chen C."/>
            <person name="Yan M."/>
            <person name="Daum C."/>
            <person name="Ng V."/>
            <person name="Clum A."/>
            <person name="Steindorff A."/>
            <person name="Ohm R.A."/>
            <person name="Martin F."/>
            <person name="Silar P."/>
            <person name="Natvig D.O."/>
            <person name="Lalanne C."/>
            <person name="Gautier V."/>
            <person name="Ament-Velasquez S.L."/>
            <person name="Kruys A."/>
            <person name="Hutchinson M.I."/>
            <person name="Powell A.J."/>
            <person name="Barry K."/>
            <person name="Miller A.N."/>
            <person name="Grigoriev I.V."/>
            <person name="Debuchy R."/>
            <person name="Gladieux P."/>
            <person name="Hiltunen Thoren M."/>
            <person name="Johannesson H."/>
        </authorList>
    </citation>
    <scope>NUCLEOTIDE SEQUENCE</scope>
    <source>
        <strain evidence="7">SMH4131-1</strain>
    </source>
</reference>
<feature type="transmembrane region" description="Helical" evidence="5">
    <location>
        <begin position="290"/>
        <end position="309"/>
    </location>
</feature>
<dbReference type="Gene3D" id="1.20.1250.20">
    <property type="entry name" value="MFS general substrate transporter like domains"/>
    <property type="match status" value="1"/>
</dbReference>
<dbReference type="InterPro" id="IPR053791">
    <property type="entry name" value="MFS_Tri12-like"/>
</dbReference>
<comment type="caution">
    <text evidence="7">The sequence shown here is derived from an EMBL/GenBank/DDBJ whole genome shotgun (WGS) entry which is preliminary data.</text>
</comment>
<evidence type="ECO:0000259" key="6">
    <source>
        <dbReference type="PROSITE" id="PS50850"/>
    </source>
</evidence>
<gene>
    <name evidence="7" type="ORF">B0T19DRAFT_453622</name>
</gene>
<dbReference type="SUPFAM" id="SSF103473">
    <property type="entry name" value="MFS general substrate transporter"/>
    <property type="match status" value="1"/>
</dbReference>
<accession>A0AAE0MKV0</accession>
<feature type="domain" description="Major facilitator superfamily (MFS) profile" evidence="6">
    <location>
        <begin position="61"/>
        <end position="579"/>
    </location>
</feature>
<evidence type="ECO:0000313" key="8">
    <source>
        <dbReference type="Proteomes" id="UP001286456"/>
    </source>
</evidence>
<feature type="transmembrane region" description="Helical" evidence="5">
    <location>
        <begin position="128"/>
        <end position="147"/>
    </location>
</feature>
<dbReference type="Pfam" id="PF07690">
    <property type="entry name" value="MFS_1"/>
    <property type="match status" value="1"/>
</dbReference>
<feature type="transmembrane region" description="Helical" evidence="5">
    <location>
        <begin position="62"/>
        <end position="90"/>
    </location>
</feature>
<dbReference type="InterPro" id="IPR036259">
    <property type="entry name" value="MFS_trans_sf"/>
</dbReference>
<dbReference type="PANTHER" id="PTHR23501:SF195">
    <property type="entry name" value="PEP5"/>
    <property type="match status" value="1"/>
</dbReference>
<dbReference type="PANTHER" id="PTHR23501">
    <property type="entry name" value="MAJOR FACILITATOR SUPERFAMILY"/>
    <property type="match status" value="1"/>
</dbReference>
<feature type="transmembrane region" description="Helical" evidence="5">
    <location>
        <begin position="218"/>
        <end position="239"/>
    </location>
</feature>
<keyword evidence="3 5" id="KW-1133">Transmembrane helix</keyword>
<evidence type="ECO:0000256" key="4">
    <source>
        <dbReference type="ARBA" id="ARBA00023136"/>
    </source>
</evidence>
<dbReference type="PROSITE" id="PS50850">
    <property type="entry name" value="MFS"/>
    <property type="match status" value="1"/>
</dbReference>
<feature type="transmembrane region" description="Helical" evidence="5">
    <location>
        <begin position="153"/>
        <end position="173"/>
    </location>
</feature>
<dbReference type="CDD" id="cd06179">
    <property type="entry name" value="MFS_TRI12_like"/>
    <property type="match status" value="1"/>
</dbReference>
<organism evidence="7 8">
    <name type="scientific">Cercophora scortea</name>
    <dbReference type="NCBI Taxonomy" id="314031"/>
    <lineage>
        <taxon>Eukaryota</taxon>
        <taxon>Fungi</taxon>
        <taxon>Dikarya</taxon>
        <taxon>Ascomycota</taxon>
        <taxon>Pezizomycotina</taxon>
        <taxon>Sordariomycetes</taxon>
        <taxon>Sordariomycetidae</taxon>
        <taxon>Sordariales</taxon>
        <taxon>Lasiosphaeriaceae</taxon>
        <taxon>Cercophora</taxon>
    </lineage>
</organism>
<evidence type="ECO:0000256" key="3">
    <source>
        <dbReference type="ARBA" id="ARBA00022989"/>
    </source>
</evidence>
<feature type="transmembrane region" description="Helical" evidence="5">
    <location>
        <begin position="400"/>
        <end position="417"/>
    </location>
</feature>
<feature type="transmembrane region" description="Helical" evidence="5">
    <location>
        <begin position="185"/>
        <end position="206"/>
    </location>
</feature>
<keyword evidence="4 5" id="KW-0472">Membrane</keyword>
<feature type="transmembrane region" description="Helical" evidence="5">
    <location>
        <begin position="368"/>
        <end position="388"/>
    </location>
</feature>
<feature type="transmembrane region" description="Helical" evidence="5">
    <location>
        <begin position="96"/>
        <end position="116"/>
    </location>
</feature>
<protein>
    <submittedName>
        <fullName evidence="7">Major facilitator superfamily domain-containing protein</fullName>
    </submittedName>
</protein>
<reference evidence="7" key="2">
    <citation type="submission" date="2023-06" db="EMBL/GenBank/DDBJ databases">
        <authorList>
            <consortium name="Lawrence Berkeley National Laboratory"/>
            <person name="Haridas S."/>
            <person name="Hensen N."/>
            <person name="Bonometti L."/>
            <person name="Westerberg I."/>
            <person name="Brannstrom I.O."/>
            <person name="Guillou S."/>
            <person name="Cros-Aarteil S."/>
            <person name="Calhoun S."/>
            <person name="Kuo A."/>
            <person name="Mondo S."/>
            <person name="Pangilinan J."/>
            <person name="Riley R."/>
            <person name="Labutti K."/>
            <person name="Andreopoulos B."/>
            <person name="Lipzen A."/>
            <person name="Chen C."/>
            <person name="Yanf M."/>
            <person name="Daum C."/>
            <person name="Ng V."/>
            <person name="Clum A."/>
            <person name="Steindorff A."/>
            <person name="Ohm R."/>
            <person name="Martin F."/>
            <person name="Silar P."/>
            <person name="Natvig D."/>
            <person name="Lalanne C."/>
            <person name="Gautier V."/>
            <person name="Ament-Velasquez S.L."/>
            <person name="Kruys A."/>
            <person name="Hutchinson M.I."/>
            <person name="Powell A.J."/>
            <person name="Barry K."/>
            <person name="Miller A.N."/>
            <person name="Grigoriev I.V."/>
            <person name="Debuchy R."/>
            <person name="Gladieux P."/>
            <person name="Thoren M.H."/>
            <person name="Johannesson H."/>
        </authorList>
    </citation>
    <scope>NUCLEOTIDE SEQUENCE</scope>
    <source>
        <strain evidence="7">SMH4131-1</strain>
    </source>
</reference>
<keyword evidence="8" id="KW-1185">Reference proteome</keyword>
<dbReference type="InterPro" id="IPR011701">
    <property type="entry name" value="MFS"/>
</dbReference>
<dbReference type="InterPro" id="IPR020846">
    <property type="entry name" value="MFS_dom"/>
</dbReference>
<name>A0AAE0MKV0_9PEZI</name>
<dbReference type="GO" id="GO:0005886">
    <property type="term" value="C:plasma membrane"/>
    <property type="evidence" value="ECO:0007669"/>
    <property type="project" value="TreeGrafter"/>
</dbReference>
<feature type="transmembrane region" description="Helical" evidence="5">
    <location>
        <begin position="255"/>
        <end position="278"/>
    </location>
</feature>
<evidence type="ECO:0000313" key="7">
    <source>
        <dbReference type="EMBL" id="KAK3336331.1"/>
    </source>
</evidence>
<evidence type="ECO:0000256" key="1">
    <source>
        <dbReference type="ARBA" id="ARBA00004141"/>
    </source>
</evidence>
<proteinExistence type="predicted"/>
<feature type="transmembrane region" description="Helical" evidence="5">
    <location>
        <begin position="549"/>
        <end position="568"/>
    </location>
</feature>
<dbReference type="GO" id="GO:0022857">
    <property type="term" value="F:transmembrane transporter activity"/>
    <property type="evidence" value="ECO:0007669"/>
    <property type="project" value="InterPro"/>
</dbReference>
<sequence>MEPPPSVDQKPDTAMEKADGVLHTVADELLRPQLDHREHLVVPIEIEAHQGDVHIDLGWRSWLVVFITCFAIMAQVFVVVAAGSVIAFIIRDVGDPSLAGWIIQGPLLMQSVLSPLVGRLSDVVDRKYLAAVPPLVAFAGAVVSARATSMKMLIGGGILIGTTLSTIAIVQAIPSEILPLKYRALANGFAYVGGAVGGIIGGIAAGALTNVDAGGWRYIFWMQAAFHLATSLGLLLFYWPPSKTTAAPRLSVREILWAIDPIGSVLFVSSATLMLLALDWAGGAYTWSDAHVSAPLSVGLVLLVAFGLYEWRGRTDGLVAHVFFHRDANFALSVFAFAVEGWIFYSAVNSITPQLVLNLGFETSAWHISLRQLSFSLTSLLFSLVVTWYSTRYKDLKSPLVVSWLFFLLATILYAAFQPGWNHAQYGVNIIAAIGQSGPLTLLVACVQFTAPHAFLSTATGLAFSARAIGGAFGSAVLDAIINGRLASSYAPAVGAAATAAGLPEGSVPGLLAALAKGDVGTPVPGATAEVWAAAVDESRLQYTEAYRLAWSSIIPFVVLATVAVACLRGVSELMTEKVEATVEHYVGEGPVEKA</sequence>
<dbReference type="EMBL" id="JAUEPO010000001">
    <property type="protein sequence ID" value="KAK3336331.1"/>
    <property type="molecule type" value="Genomic_DNA"/>
</dbReference>
<evidence type="ECO:0000256" key="2">
    <source>
        <dbReference type="ARBA" id="ARBA00022692"/>
    </source>
</evidence>
<keyword evidence="2 5" id="KW-0812">Transmembrane</keyword>
<evidence type="ECO:0000256" key="5">
    <source>
        <dbReference type="SAM" id="Phobius"/>
    </source>
</evidence>
<feature type="transmembrane region" description="Helical" evidence="5">
    <location>
        <begin position="330"/>
        <end position="348"/>
    </location>
</feature>
<dbReference type="Proteomes" id="UP001286456">
    <property type="component" value="Unassembled WGS sequence"/>
</dbReference>
<comment type="subcellular location">
    <subcellularLocation>
        <location evidence="1">Membrane</location>
        <topology evidence="1">Multi-pass membrane protein</topology>
    </subcellularLocation>
</comment>
<dbReference type="AlphaFoldDB" id="A0AAE0MKV0"/>